<dbReference type="Proteomes" id="UP000093514">
    <property type="component" value="Unassembled WGS sequence"/>
</dbReference>
<dbReference type="OrthoDB" id="9795386at2"/>
<keyword evidence="2" id="KW-1185">Reference proteome</keyword>
<dbReference type="AlphaFoldDB" id="A0A1C0ADB4"/>
<sequence length="270" mass="28645">MATSLPAWNTDEEITSSKLNGINNSIKSDIEILEYAVQDLDDQGLYSGLVLGQGIYDKVGGDYLVSDGGGLNVSVAPGKALVNGTWVISDLSYSISLTDNAVNRVYITDQRDGGATTGAIPSRSIVLAEVTTSGGTITNISDKRQQILTLVDLKNLIDNHTSRHEKGGADELNVNGLSGELSDPQLAKITNLSGSVTKTAVAAGETITTIINHTALTIPAYPTVSTDANNVNLRILFSNGDEISNDFFTIEITNNDATQDITINWTRNGI</sequence>
<evidence type="ECO:0000313" key="1">
    <source>
        <dbReference type="EMBL" id="OCL28621.1"/>
    </source>
</evidence>
<proteinExistence type="predicted"/>
<evidence type="ECO:0000313" key="2">
    <source>
        <dbReference type="Proteomes" id="UP000093514"/>
    </source>
</evidence>
<name>A0A1C0ADB4_9FIRM</name>
<organism evidence="1 2">
    <name type="scientific">Orenia metallireducens</name>
    <dbReference type="NCBI Taxonomy" id="1413210"/>
    <lineage>
        <taxon>Bacteria</taxon>
        <taxon>Bacillati</taxon>
        <taxon>Bacillota</taxon>
        <taxon>Clostridia</taxon>
        <taxon>Halanaerobiales</taxon>
        <taxon>Halobacteroidaceae</taxon>
        <taxon>Orenia</taxon>
    </lineage>
</organism>
<comment type="caution">
    <text evidence="1">The sequence shown here is derived from an EMBL/GenBank/DDBJ whole genome shotgun (WGS) entry which is preliminary data.</text>
</comment>
<dbReference type="EMBL" id="LWDV01000003">
    <property type="protein sequence ID" value="OCL28621.1"/>
    <property type="molecule type" value="Genomic_DNA"/>
</dbReference>
<reference evidence="1 2" key="2">
    <citation type="submission" date="2016-08" db="EMBL/GenBank/DDBJ databases">
        <title>Orenia metallireducens sp. nov. strain Z6, a Novel Metal-reducing Firmicute from the Deep Subsurface.</title>
        <authorList>
            <person name="Maxim B.I."/>
            <person name="Kenneth K."/>
            <person name="Flynn T.M."/>
            <person name="Oloughlin E.J."/>
            <person name="Locke R.A."/>
            <person name="Weber J.R."/>
            <person name="Egan S.M."/>
            <person name="Mackie R.I."/>
            <person name="Cann I.K."/>
        </authorList>
    </citation>
    <scope>NUCLEOTIDE SEQUENCE [LARGE SCALE GENOMIC DNA]</scope>
    <source>
        <strain evidence="1 2">Z6</strain>
    </source>
</reference>
<dbReference type="RefSeq" id="WP_068714331.1">
    <property type="nucleotide sequence ID" value="NZ_LWDV01000003.1"/>
</dbReference>
<protein>
    <submittedName>
        <fullName evidence="1">Uncharacterized protein</fullName>
    </submittedName>
</protein>
<reference evidence="2" key="1">
    <citation type="submission" date="2016-07" db="EMBL/GenBank/DDBJ databases">
        <authorList>
            <person name="Florea S."/>
            <person name="Webb J.S."/>
            <person name="Jaromczyk J."/>
            <person name="Schardl C.L."/>
        </authorList>
    </citation>
    <scope>NUCLEOTIDE SEQUENCE [LARGE SCALE GENOMIC DNA]</scope>
    <source>
        <strain evidence="2">Z6</strain>
    </source>
</reference>
<accession>A0A1C0ADB4</accession>
<gene>
    <name evidence="1" type="ORF">U472_00240</name>
</gene>